<dbReference type="RefSeq" id="WP_261758476.1">
    <property type="nucleotide sequence ID" value="NZ_CP104562.2"/>
</dbReference>
<evidence type="ECO:0000256" key="1">
    <source>
        <dbReference type="SAM" id="Coils"/>
    </source>
</evidence>
<dbReference type="Proteomes" id="UP001064933">
    <property type="component" value="Chromosome"/>
</dbReference>
<feature type="region of interest" description="Disordered" evidence="2">
    <location>
        <begin position="833"/>
        <end position="853"/>
    </location>
</feature>
<proteinExistence type="predicted"/>
<sequence length="1388" mass="146674">MDASKLTTGRPTPSSDLAHTGAATDALPRGDAPPGSPGGTPATPSASTTPATVPSGPLQGLAPRAKRALFGREVAFNALVPGVGGTVERPVRASLPPPHTAAPQDEASRLDGLTAQAQGLRDRLPVRTPVPWDRGARTTGNQVATTLVPWMKPRPLTEKATTHDGPARPQDATPVPATDSALAQALQHRLSAEIVVDMAHQQLAAAQAATASATAAASASSDPANGSTTRPNAPTAAATPPTRQALAAARASAAKAVSDAVAQEGGAQHAVQAAQQRLAEATRVQQAQAGSGGLQPLAAEVQAHQQLADKDRFVRQRLADTKEALYGARSAAVDQVRQLADAERQLAAATQHAQTTEIAQQAALEHHETLQTAVDRAQAQLRAAQAGTETVTPDALPRLLRLKSQLQESNAQLQSATRSHDAARLNAASAAEQVAALRPEAATARQQLETTGPGVSAVLQASLALAASADQVPDPAIAKAAFDAREAQALQIQAKRPRGFAGGIDSERFGARLLDAVQRRPANPSADALPSIGVMEIASDLMSVVSQGDPARAHRLLEALQSRPARDWMQDVADLPAHGAGAESADAADADADVHNLLRQASVLPRGAEVVHLLGHPSGSMPDSETLQAMRAFWSADAAQRAEPDAAVRHWLAGAKRVARQLPADAVDASSVATVSSVDRAAYHAVRNGCVSNAEGSPFARHDDRMKKAITEWVVREQPSASWLKRAMTPHRHKTPFTSGGLQRATAIAESFGMTTHRSQADSGVRKTAGALADWARSGLAQDLTAAGVAAPDARAFAAATQALAERAAQQGHPSQWTLKGSEGSALRAATHALEHPPSTEGRRRLHKPDRHHTLPPLFEELAADGADATQALRAVIDHLKLTLADAAPAERHEVLTHDVATHAAADMARQQRFRSKEDVVRYFEPILLSMQLRDKVKLSGGGIVGGGLPSLPYSVPSPVVSPVLSAGWSRKEEAFFQAFMPILGMEISLGSARTSGPEATVGVAAGPDLPGVVKAQVSATEKMSRQHQQTEGTILRLFRQRGKDDELRQEMLGVLDSWVRWDQVHPAGGTPYAGPLEAVLDRHPKVSLGEIQGDSLTRSFVSRVSAGANLKLSGGDGSTYRVGVSAGAALKAERIAESRTEHGGHIRVTADKGDTAQQKVSVGVQINTLTPANPSEVKLGPEGRHGAIAGGGMPGLIDANRDVFWNLEKHAVSPFTIGGKQDADLDRHYSTPAEMLTSIERHRDDWIARGVETLAPDATGEKNTPENREKAAALLHDFEAQVRQLGQDSRLCQYNVNFSMRPQAAAWIDTFRALEGLATLRDDAQGAAEARANADRTMQQDSTWRPLMLIVREKGREQRTLGWNFGVRLQRSIGVEGQRTAAQYPPP</sequence>
<keyword evidence="1" id="KW-0175">Coiled coil</keyword>
<feature type="compositionally biased region" description="Low complexity" evidence="2">
    <location>
        <begin position="39"/>
        <end position="57"/>
    </location>
</feature>
<feature type="region of interest" description="Disordered" evidence="2">
    <location>
        <begin position="1"/>
        <end position="60"/>
    </location>
</feature>
<reference evidence="3" key="1">
    <citation type="submission" date="2022-10" db="EMBL/GenBank/DDBJ databases">
        <title>Characterization and whole genome sequencing of a new Roseateles species, isolated from fresh water.</title>
        <authorList>
            <person name="Guliayeva D.Y."/>
            <person name="Akhremchuk A.E."/>
            <person name="Sikolenko M.A."/>
            <person name="Valentovich L.N."/>
            <person name="Sidarenka A.V."/>
        </authorList>
    </citation>
    <scope>NUCLEOTIDE SEQUENCE</scope>
    <source>
        <strain evidence="3">BIM B-1768</strain>
    </source>
</reference>
<organism evidence="3 4">
    <name type="scientific">Roseateles amylovorans</name>
    <dbReference type="NCBI Taxonomy" id="2978473"/>
    <lineage>
        <taxon>Bacteria</taxon>
        <taxon>Pseudomonadati</taxon>
        <taxon>Pseudomonadota</taxon>
        <taxon>Betaproteobacteria</taxon>
        <taxon>Burkholderiales</taxon>
        <taxon>Sphaerotilaceae</taxon>
        <taxon>Roseateles</taxon>
    </lineage>
</organism>
<feature type="coiled-coil region" evidence="1">
    <location>
        <begin position="332"/>
        <end position="426"/>
    </location>
</feature>
<protein>
    <recommendedName>
        <fullName evidence="5">Type III effector protein</fullName>
    </recommendedName>
</protein>
<keyword evidence="4" id="KW-1185">Reference proteome</keyword>
<feature type="region of interest" description="Disordered" evidence="2">
    <location>
        <begin position="807"/>
        <end position="826"/>
    </location>
</feature>
<feature type="region of interest" description="Disordered" evidence="2">
    <location>
        <begin position="152"/>
        <end position="175"/>
    </location>
</feature>
<evidence type="ECO:0000256" key="2">
    <source>
        <dbReference type="SAM" id="MobiDB-lite"/>
    </source>
</evidence>
<accession>A0ABY6B1B9</accession>
<gene>
    <name evidence="3" type="ORF">N4261_01505</name>
</gene>
<evidence type="ECO:0000313" key="3">
    <source>
        <dbReference type="EMBL" id="UXH78645.1"/>
    </source>
</evidence>
<name>A0ABY6B1B9_9BURK</name>
<feature type="region of interest" description="Disordered" evidence="2">
    <location>
        <begin position="217"/>
        <end position="242"/>
    </location>
</feature>
<evidence type="ECO:0008006" key="5">
    <source>
        <dbReference type="Google" id="ProtNLM"/>
    </source>
</evidence>
<dbReference type="EMBL" id="CP104562">
    <property type="protein sequence ID" value="UXH78645.1"/>
    <property type="molecule type" value="Genomic_DNA"/>
</dbReference>
<evidence type="ECO:0000313" key="4">
    <source>
        <dbReference type="Proteomes" id="UP001064933"/>
    </source>
</evidence>
<feature type="compositionally biased region" description="Polar residues" evidence="2">
    <location>
        <begin position="1"/>
        <end position="17"/>
    </location>
</feature>
<feature type="compositionally biased region" description="Basic and acidic residues" evidence="2">
    <location>
        <begin position="155"/>
        <end position="166"/>
    </location>
</feature>
<feature type="region of interest" description="Disordered" evidence="2">
    <location>
        <begin position="87"/>
        <end position="107"/>
    </location>
</feature>